<gene>
    <name evidence="2" type="primary">CR749762.1</name>
</gene>
<dbReference type="AlphaFoldDB" id="A0A1A8AZ21"/>
<sequence length="103" mass="11585">MHVLQSFELFWIKMSNMTVIPVAEASNITSECGWFSQDNQTEARVMARMDSADAEHIFYSLMPFGAAAPVLIVVFIALSICSLVLNLLILFNIEESEDLSWQP</sequence>
<accession>A0A1A8AZ21</accession>
<name>A0A1A8AZ21_NOTFU</name>
<protein>
    <submittedName>
        <fullName evidence="2">Uncharacterized protein</fullName>
    </submittedName>
</protein>
<evidence type="ECO:0000313" key="2">
    <source>
        <dbReference type="EMBL" id="SBP60269.1"/>
    </source>
</evidence>
<dbReference type="EMBL" id="HADY01021784">
    <property type="protein sequence ID" value="SBP60269.1"/>
    <property type="molecule type" value="Transcribed_RNA"/>
</dbReference>
<reference evidence="2" key="2">
    <citation type="submission" date="2016-06" db="EMBL/GenBank/DDBJ databases">
        <title>The genome of a short-lived fish provides insights into sex chromosome evolution and the genetic control of aging.</title>
        <authorList>
            <person name="Reichwald K."/>
            <person name="Felder M."/>
            <person name="Petzold A."/>
            <person name="Koch P."/>
            <person name="Groth M."/>
            <person name="Platzer M."/>
        </authorList>
    </citation>
    <scope>NUCLEOTIDE SEQUENCE</scope>
    <source>
        <tissue evidence="2">Brain</tissue>
    </source>
</reference>
<evidence type="ECO:0000256" key="1">
    <source>
        <dbReference type="SAM" id="Phobius"/>
    </source>
</evidence>
<reference evidence="2" key="1">
    <citation type="submission" date="2016-05" db="EMBL/GenBank/DDBJ databases">
        <authorList>
            <person name="Lavstsen T."/>
            <person name="Jespersen J.S."/>
        </authorList>
    </citation>
    <scope>NUCLEOTIDE SEQUENCE</scope>
    <source>
        <tissue evidence="2">Brain</tissue>
    </source>
</reference>
<keyword evidence="1" id="KW-0812">Transmembrane</keyword>
<keyword evidence="1" id="KW-0472">Membrane</keyword>
<organism evidence="2">
    <name type="scientific">Nothobranchius furzeri</name>
    <name type="common">Turquoise killifish</name>
    <dbReference type="NCBI Taxonomy" id="105023"/>
    <lineage>
        <taxon>Eukaryota</taxon>
        <taxon>Metazoa</taxon>
        <taxon>Chordata</taxon>
        <taxon>Craniata</taxon>
        <taxon>Vertebrata</taxon>
        <taxon>Euteleostomi</taxon>
        <taxon>Actinopterygii</taxon>
        <taxon>Neopterygii</taxon>
        <taxon>Teleostei</taxon>
        <taxon>Neoteleostei</taxon>
        <taxon>Acanthomorphata</taxon>
        <taxon>Ovalentaria</taxon>
        <taxon>Atherinomorphae</taxon>
        <taxon>Cyprinodontiformes</taxon>
        <taxon>Nothobranchiidae</taxon>
        <taxon>Nothobranchius</taxon>
    </lineage>
</organism>
<proteinExistence type="predicted"/>
<keyword evidence="1" id="KW-1133">Transmembrane helix</keyword>
<feature type="transmembrane region" description="Helical" evidence="1">
    <location>
        <begin position="66"/>
        <end position="91"/>
    </location>
</feature>
<feature type="non-terminal residue" evidence="2">
    <location>
        <position position="103"/>
    </location>
</feature>